<gene>
    <name evidence="3" type="ORF">LMS43_08935</name>
</gene>
<dbReference type="Pfam" id="PF04264">
    <property type="entry name" value="YceI"/>
    <property type="match status" value="1"/>
</dbReference>
<keyword evidence="1" id="KW-0732">Signal</keyword>
<evidence type="ECO:0000259" key="2">
    <source>
        <dbReference type="SMART" id="SM00867"/>
    </source>
</evidence>
<dbReference type="Proteomes" id="UP001168613">
    <property type="component" value="Unassembled WGS sequence"/>
</dbReference>
<proteinExistence type="predicted"/>
<dbReference type="RefSeq" id="WP_266124091.1">
    <property type="nucleotide sequence ID" value="NZ_JAJHNU010000002.1"/>
</dbReference>
<dbReference type="InterPro" id="IPR036761">
    <property type="entry name" value="TTHA0802/YceI-like_sf"/>
</dbReference>
<evidence type="ECO:0000256" key="1">
    <source>
        <dbReference type="SAM" id="SignalP"/>
    </source>
</evidence>
<accession>A0ABT8EJE6</accession>
<dbReference type="EMBL" id="JAJHNU010000002">
    <property type="protein sequence ID" value="MDN4121411.1"/>
    <property type="molecule type" value="Genomic_DNA"/>
</dbReference>
<evidence type="ECO:0000313" key="4">
    <source>
        <dbReference type="Proteomes" id="UP001168613"/>
    </source>
</evidence>
<comment type="caution">
    <text evidence="3">The sequence shown here is derived from an EMBL/GenBank/DDBJ whole genome shotgun (WGS) entry which is preliminary data.</text>
</comment>
<feature type="signal peptide" evidence="1">
    <location>
        <begin position="1"/>
        <end position="20"/>
    </location>
</feature>
<protein>
    <submittedName>
        <fullName evidence="3">YceI family protein</fullName>
    </submittedName>
</protein>
<dbReference type="Gene3D" id="2.40.128.110">
    <property type="entry name" value="Lipid/polyisoprenoid-binding, YceI-like"/>
    <property type="match status" value="1"/>
</dbReference>
<dbReference type="InterPro" id="IPR007372">
    <property type="entry name" value="Lipid/polyisoprenoid-bd_YceI"/>
</dbReference>
<keyword evidence="4" id="KW-1185">Reference proteome</keyword>
<dbReference type="SMART" id="SM00867">
    <property type="entry name" value="YceI"/>
    <property type="match status" value="1"/>
</dbReference>
<name>A0ABT8EJE6_9BURK</name>
<feature type="domain" description="Lipid/polyisoprenoid-binding YceI-like" evidence="2">
    <location>
        <begin position="24"/>
        <end position="187"/>
    </location>
</feature>
<dbReference type="PANTHER" id="PTHR34406:SF1">
    <property type="entry name" value="PROTEIN YCEI"/>
    <property type="match status" value="1"/>
</dbReference>
<evidence type="ECO:0000313" key="3">
    <source>
        <dbReference type="EMBL" id="MDN4121411.1"/>
    </source>
</evidence>
<dbReference type="SUPFAM" id="SSF101874">
    <property type="entry name" value="YceI-like"/>
    <property type="match status" value="1"/>
</dbReference>
<sequence length="189" mass="20102">MFKPLLALSIAALFTASVSAAPITYKIEPTHTYVQARYQHLGFSTQSIRFDHIEGTITLDLEAKTGAIDVSVDSASLSSGLATFDGHLNGKDHLDTTAFPKASFVSNKIKFEGDTPVSAEGELTIKGISKPVTLEITHFKAQPHPMLGKQAIGADGLIRIHRSEFNAGKNAPAVSDATDISIALEAIAQ</sequence>
<organism evidence="3 4">
    <name type="scientific">Alcaligenes endophyticus</name>
    <dbReference type="NCBI Taxonomy" id="1929088"/>
    <lineage>
        <taxon>Bacteria</taxon>
        <taxon>Pseudomonadati</taxon>
        <taxon>Pseudomonadota</taxon>
        <taxon>Betaproteobacteria</taxon>
        <taxon>Burkholderiales</taxon>
        <taxon>Alcaligenaceae</taxon>
        <taxon>Alcaligenes</taxon>
    </lineage>
</organism>
<dbReference type="PANTHER" id="PTHR34406">
    <property type="entry name" value="PROTEIN YCEI"/>
    <property type="match status" value="1"/>
</dbReference>
<reference evidence="3" key="1">
    <citation type="submission" date="2021-11" db="EMBL/GenBank/DDBJ databases">
        <title>Draft genome sequence of Alcaligenes endophyticus type strain CCUG 75668T.</title>
        <authorList>
            <person name="Salva-Serra F."/>
            <person name="Duran R.E."/>
            <person name="Seeger M."/>
            <person name="Moore E.R.B."/>
            <person name="Jaen-Luchoro D."/>
        </authorList>
    </citation>
    <scope>NUCLEOTIDE SEQUENCE</scope>
    <source>
        <strain evidence="3">CCUG 75668</strain>
    </source>
</reference>
<feature type="chain" id="PRO_5046313206" evidence="1">
    <location>
        <begin position="21"/>
        <end position="189"/>
    </location>
</feature>